<dbReference type="GO" id="GO:0008670">
    <property type="term" value="F:2,4-dienoyl-CoA reductase (NADPH) activity"/>
    <property type="evidence" value="ECO:0007669"/>
    <property type="project" value="InterPro"/>
</dbReference>
<protein>
    <recommendedName>
        <fullName evidence="3">2,4-dienoyl-CoA reductase [(3E)-enoyl-CoA-producing]</fullName>
        <ecNumber evidence="3">1.3.1.124</ecNumber>
    </recommendedName>
</protein>
<evidence type="ECO:0000256" key="4">
    <source>
        <dbReference type="ARBA" id="ARBA00048009"/>
    </source>
</evidence>
<dbReference type="PANTHER" id="PTHR43296">
    <property type="entry name" value="PEROXISOMAL 2,4-DIENOYL-COA REDUCTASE"/>
    <property type="match status" value="1"/>
</dbReference>
<dbReference type="InterPro" id="IPR002347">
    <property type="entry name" value="SDR_fam"/>
</dbReference>
<evidence type="ECO:0000256" key="3">
    <source>
        <dbReference type="ARBA" id="ARBA00026117"/>
    </source>
</evidence>
<dbReference type="EMBL" id="JACMSC010000009">
    <property type="protein sequence ID" value="KAG6508649.1"/>
    <property type="molecule type" value="Genomic_DNA"/>
</dbReference>
<dbReference type="EC" id="1.3.1.124" evidence="3"/>
<dbReference type="PANTHER" id="PTHR43296:SF2">
    <property type="entry name" value="PEROXISOMAL 2,4-DIENOYL-COA REDUCTASE [(3E)-ENOYL-COA-PRODUCING]"/>
    <property type="match status" value="1"/>
</dbReference>
<feature type="transmembrane region" description="Helical" evidence="6">
    <location>
        <begin position="87"/>
        <end position="106"/>
    </location>
</feature>
<evidence type="ECO:0000313" key="8">
    <source>
        <dbReference type="Proteomes" id="UP000734854"/>
    </source>
</evidence>
<keyword evidence="2" id="KW-0560">Oxidoreductase</keyword>
<dbReference type="AlphaFoldDB" id="A0A8J5GKD0"/>
<dbReference type="GO" id="GO:0005777">
    <property type="term" value="C:peroxisome"/>
    <property type="evidence" value="ECO:0007669"/>
    <property type="project" value="TreeGrafter"/>
</dbReference>
<keyword evidence="6" id="KW-0472">Membrane</keyword>
<keyword evidence="6" id="KW-0812">Transmembrane</keyword>
<gene>
    <name evidence="7" type="ORF">ZIOFF_034029</name>
</gene>
<sequence length="117" mass="12939">MGKLGPAEMQNGDSGFERPLYKLGETWDITMAALYLASDAGKFVNGTTMVVDGGLMLSSPRLIPKEEVKKLSLVGEKKWRKSENLQLVFHPASCSCVILILIIRIIRLSTESWNIVS</sequence>
<reference evidence="7 8" key="1">
    <citation type="submission" date="2020-08" db="EMBL/GenBank/DDBJ databases">
        <title>Plant Genome Project.</title>
        <authorList>
            <person name="Zhang R.-G."/>
        </authorList>
    </citation>
    <scope>NUCLEOTIDE SEQUENCE [LARGE SCALE GENOMIC DNA]</scope>
    <source>
        <tissue evidence="7">Rhizome</tissue>
    </source>
</reference>
<evidence type="ECO:0000256" key="2">
    <source>
        <dbReference type="ARBA" id="ARBA00023002"/>
    </source>
</evidence>
<dbReference type="InterPro" id="IPR045017">
    <property type="entry name" value="DECR2-like"/>
</dbReference>
<dbReference type="Pfam" id="PF13561">
    <property type="entry name" value="adh_short_C2"/>
    <property type="match status" value="1"/>
</dbReference>
<keyword evidence="8" id="KW-1185">Reference proteome</keyword>
<name>A0A8J5GKD0_ZINOF</name>
<keyword evidence="1" id="KW-0521">NADP</keyword>
<dbReference type="Proteomes" id="UP000734854">
    <property type="component" value="Unassembled WGS sequence"/>
</dbReference>
<evidence type="ECO:0000313" key="7">
    <source>
        <dbReference type="EMBL" id="KAG6508649.1"/>
    </source>
</evidence>
<dbReference type="GO" id="GO:0009062">
    <property type="term" value="P:fatty acid catabolic process"/>
    <property type="evidence" value="ECO:0007669"/>
    <property type="project" value="InterPro"/>
</dbReference>
<evidence type="ECO:0000256" key="5">
    <source>
        <dbReference type="ARBA" id="ARBA00048340"/>
    </source>
</evidence>
<comment type="caution">
    <text evidence="7">The sequence shown here is derived from an EMBL/GenBank/DDBJ whole genome shotgun (WGS) entry which is preliminary data.</text>
</comment>
<organism evidence="7 8">
    <name type="scientific">Zingiber officinale</name>
    <name type="common">Ginger</name>
    <name type="synonym">Amomum zingiber</name>
    <dbReference type="NCBI Taxonomy" id="94328"/>
    <lineage>
        <taxon>Eukaryota</taxon>
        <taxon>Viridiplantae</taxon>
        <taxon>Streptophyta</taxon>
        <taxon>Embryophyta</taxon>
        <taxon>Tracheophyta</taxon>
        <taxon>Spermatophyta</taxon>
        <taxon>Magnoliopsida</taxon>
        <taxon>Liliopsida</taxon>
        <taxon>Zingiberales</taxon>
        <taxon>Zingiberaceae</taxon>
        <taxon>Zingiber</taxon>
    </lineage>
</organism>
<keyword evidence="6" id="KW-1133">Transmembrane helix</keyword>
<dbReference type="Gene3D" id="3.40.50.720">
    <property type="entry name" value="NAD(P)-binding Rossmann-like Domain"/>
    <property type="match status" value="1"/>
</dbReference>
<comment type="catalytic activity">
    <reaction evidence="4">
        <text>a (2E,4E)-dienoyl-CoA + NADPH + H(+) = a 4,5-saturated-(3E)-enoyl-CoA + NADP(+)</text>
        <dbReference type="Rhea" id="RHEA:45912"/>
        <dbReference type="ChEBI" id="CHEBI:15378"/>
        <dbReference type="ChEBI" id="CHEBI:57783"/>
        <dbReference type="ChEBI" id="CHEBI:58349"/>
        <dbReference type="ChEBI" id="CHEBI:85101"/>
        <dbReference type="ChEBI" id="CHEBI:85493"/>
        <dbReference type="EC" id="1.3.1.124"/>
    </reaction>
</comment>
<dbReference type="InterPro" id="IPR036291">
    <property type="entry name" value="NAD(P)-bd_dom_sf"/>
</dbReference>
<dbReference type="SUPFAM" id="SSF51735">
    <property type="entry name" value="NAD(P)-binding Rossmann-fold domains"/>
    <property type="match status" value="1"/>
</dbReference>
<comment type="catalytic activity">
    <reaction evidence="5">
        <text>a (2E,4Z)-dienoyl-CoA + NADPH + H(+) = a 4,5-saturated-(3E)-enoyl-CoA + NADP(+)</text>
        <dbReference type="Rhea" id="RHEA:61892"/>
        <dbReference type="ChEBI" id="CHEBI:15378"/>
        <dbReference type="ChEBI" id="CHEBI:57783"/>
        <dbReference type="ChEBI" id="CHEBI:58349"/>
        <dbReference type="ChEBI" id="CHEBI:85099"/>
        <dbReference type="ChEBI" id="CHEBI:85493"/>
        <dbReference type="EC" id="1.3.1.124"/>
    </reaction>
</comment>
<evidence type="ECO:0000256" key="1">
    <source>
        <dbReference type="ARBA" id="ARBA00022857"/>
    </source>
</evidence>
<accession>A0A8J5GKD0</accession>
<proteinExistence type="predicted"/>
<evidence type="ECO:0000256" key="6">
    <source>
        <dbReference type="SAM" id="Phobius"/>
    </source>
</evidence>